<dbReference type="InterPro" id="IPR009659">
    <property type="entry name" value="DUF1249"/>
</dbReference>
<sequence length="153" mass="17628">MISDVKRTRYQFDLAALQRLAAVNYACLQPLVKTAHRVGAWVVKISPQLSFVLSVLEQAPYTTEIRIQQQATAATARLPRWSEVQLDVRLYHDAQLAEVIRSQGVERIQARYEQPNAAMHQRNEKHQINQFLHEWLQLLRQQAVVPQPLPGAR</sequence>
<accession>A0A317Q8C8</accession>
<reference evidence="1 2" key="1">
    <citation type="submission" date="2018-05" db="EMBL/GenBank/DDBJ databases">
        <title>Freshwater and sediment microbial communities from various areas in North America, analyzing microbe dynamics in response to fracking.</title>
        <authorList>
            <person name="Lamendella R."/>
        </authorList>
    </citation>
    <scope>NUCLEOTIDE SEQUENCE [LARGE SCALE GENOMIC DNA]</scope>
    <source>
        <strain evidence="1 2">125B1</strain>
    </source>
</reference>
<evidence type="ECO:0000313" key="2">
    <source>
        <dbReference type="Proteomes" id="UP000246964"/>
    </source>
</evidence>
<dbReference type="Pfam" id="PF06853">
    <property type="entry name" value="DUF1249"/>
    <property type="match status" value="1"/>
</dbReference>
<protein>
    <recommendedName>
        <fullName evidence="3">DUF1249 domain-containing protein</fullName>
    </recommendedName>
</protein>
<dbReference type="PANTHER" id="PTHR38774">
    <property type="entry name" value="CYTOPLASMIC PROTEIN-RELATED"/>
    <property type="match status" value="1"/>
</dbReference>
<dbReference type="EMBL" id="QGTT01000013">
    <property type="protein sequence ID" value="PWW10586.1"/>
    <property type="molecule type" value="Genomic_DNA"/>
</dbReference>
<name>A0A317Q8C8_9GAMM</name>
<dbReference type="RefSeq" id="WP_110076379.1">
    <property type="nucleotide sequence ID" value="NZ_QGTT01000013.1"/>
</dbReference>
<dbReference type="Proteomes" id="UP000246964">
    <property type="component" value="Unassembled WGS sequence"/>
</dbReference>
<gene>
    <name evidence="1" type="ORF">DET45_11318</name>
</gene>
<dbReference type="OrthoDB" id="9793663at2"/>
<comment type="caution">
    <text evidence="1">The sequence shown here is derived from an EMBL/GenBank/DDBJ whole genome shotgun (WGS) entry which is preliminary data.</text>
</comment>
<organism evidence="1 2">
    <name type="scientific">Pseudidiomarina maritima</name>
    <dbReference type="NCBI Taxonomy" id="519453"/>
    <lineage>
        <taxon>Bacteria</taxon>
        <taxon>Pseudomonadati</taxon>
        <taxon>Pseudomonadota</taxon>
        <taxon>Gammaproteobacteria</taxon>
        <taxon>Alteromonadales</taxon>
        <taxon>Idiomarinaceae</taxon>
        <taxon>Pseudidiomarina</taxon>
    </lineage>
</organism>
<dbReference type="AlphaFoldDB" id="A0A317Q8C8"/>
<evidence type="ECO:0000313" key="1">
    <source>
        <dbReference type="EMBL" id="PWW10586.1"/>
    </source>
</evidence>
<dbReference type="PANTHER" id="PTHR38774:SF1">
    <property type="entry name" value="CYTOPLASMIC PROTEIN"/>
    <property type="match status" value="1"/>
</dbReference>
<keyword evidence="2" id="KW-1185">Reference proteome</keyword>
<evidence type="ECO:0008006" key="3">
    <source>
        <dbReference type="Google" id="ProtNLM"/>
    </source>
</evidence>
<proteinExistence type="predicted"/>